<dbReference type="Proteomes" id="UP000026960">
    <property type="component" value="Chromosome 12"/>
</dbReference>
<dbReference type="EnsemblPlants" id="OBART12G17970.1">
    <property type="protein sequence ID" value="OBART12G17970.1"/>
    <property type="gene ID" value="OBART12G17970"/>
</dbReference>
<dbReference type="PaxDb" id="65489-OBART12G17970.1"/>
<dbReference type="AlphaFoldDB" id="A0A0D3HWF6"/>
<accession>A0A0D3HWF6</accession>
<evidence type="ECO:0000313" key="1">
    <source>
        <dbReference type="EnsemblPlants" id="OBART12G17970.1"/>
    </source>
</evidence>
<organism evidence="1">
    <name type="scientific">Oryza barthii</name>
    <dbReference type="NCBI Taxonomy" id="65489"/>
    <lineage>
        <taxon>Eukaryota</taxon>
        <taxon>Viridiplantae</taxon>
        <taxon>Streptophyta</taxon>
        <taxon>Embryophyta</taxon>
        <taxon>Tracheophyta</taxon>
        <taxon>Spermatophyta</taxon>
        <taxon>Magnoliopsida</taxon>
        <taxon>Liliopsida</taxon>
        <taxon>Poales</taxon>
        <taxon>Poaceae</taxon>
        <taxon>BOP clade</taxon>
        <taxon>Oryzoideae</taxon>
        <taxon>Oryzeae</taxon>
        <taxon>Oryzinae</taxon>
        <taxon>Oryza</taxon>
    </lineage>
</organism>
<dbReference type="Gramene" id="OBART12G17970.1">
    <property type="protein sequence ID" value="OBART12G17970.1"/>
    <property type="gene ID" value="OBART12G17970"/>
</dbReference>
<reference evidence="1" key="1">
    <citation type="journal article" date="2009" name="Rice">
        <title>De Novo Next Generation Sequencing of Plant Genomes.</title>
        <authorList>
            <person name="Rounsley S."/>
            <person name="Marri P.R."/>
            <person name="Yu Y."/>
            <person name="He R."/>
            <person name="Sisneros N."/>
            <person name="Goicoechea J.L."/>
            <person name="Lee S.J."/>
            <person name="Angelova A."/>
            <person name="Kudrna D."/>
            <person name="Luo M."/>
            <person name="Affourtit J."/>
            <person name="Desany B."/>
            <person name="Knight J."/>
            <person name="Niazi F."/>
            <person name="Egholm M."/>
            <person name="Wing R.A."/>
        </authorList>
    </citation>
    <scope>NUCLEOTIDE SEQUENCE [LARGE SCALE GENOMIC DNA]</scope>
    <source>
        <strain evidence="1">cv. IRGC 105608</strain>
    </source>
</reference>
<dbReference type="HOGENOM" id="CLU_2889806_0_0_1"/>
<name>A0A0D3HWF6_9ORYZ</name>
<proteinExistence type="predicted"/>
<sequence length="63" mass="6149">MIQGAERWQPPAAPTGLGGGAAGLRALVATVASRVSTTSPLAALAGSGRCSRGVWVTVGCIEG</sequence>
<protein>
    <submittedName>
        <fullName evidence="1">Uncharacterized protein</fullName>
    </submittedName>
</protein>
<evidence type="ECO:0000313" key="2">
    <source>
        <dbReference type="Proteomes" id="UP000026960"/>
    </source>
</evidence>
<keyword evidence="2" id="KW-1185">Reference proteome</keyword>
<reference evidence="1" key="2">
    <citation type="submission" date="2015-03" db="UniProtKB">
        <authorList>
            <consortium name="EnsemblPlants"/>
        </authorList>
    </citation>
    <scope>IDENTIFICATION</scope>
</reference>